<dbReference type="Proteomes" id="UP000199598">
    <property type="component" value="Unassembled WGS sequence"/>
</dbReference>
<name>A0A1I4E409_9HYPH</name>
<evidence type="ECO:0000313" key="2">
    <source>
        <dbReference type="Proteomes" id="UP000199598"/>
    </source>
</evidence>
<dbReference type="RefSeq" id="WP_093522732.1">
    <property type="nucleotide sequence ID" value="NZ_FOSK01000013.1"/>
</dbReference>
<sequence>MTPETKKHFEKVVKAADERWAEAIELKFLQDGRQDQSRGNTTIQAILRVGNVRNTNLSGGDALKWRGRVNSAKTQLHIAKSLYTGPEIKKGDTIRAITRDGMPWFDVLHANYRDQLRIVLELGEA</sequence>
<dbReference type="EMBL" id="FOSK01000013">
    <property type="protein sequence ID" value="SFK99317.1"/>
    <property type="molecule type" value="Genomic_DNA"/>
</dbReference>
<gene>
    <name evidence="1" type="ORF">SAMN04488518_113112</name>
</gene>
<accession>A0A1I4E409</accession>
<proteinExistence type="predicted"/>
<protein>
    <submittedName>
        <fullName evidence="1">Uncharacterized protein</fullName>
    </submittedName>
</protein>
<evidence type="ECO:0000313" key="1">
    <source>
        <dbReference type="EMBL" id="SFK99317.1"/>
    </source>
</evidence>
<reference evidence="1 2" key="1">
    <citation type="submission" date="2016-10" db="EMBL/GenBank/DDBJ databases">
        <authorList>
            <person name="Varghese N."/>
            <person name="Submissions S."/>
        </authorList>
    </citation>
    <scope>NUCLEOTIDE SEQUENCE [LARGE SCALE GENOMIC DNA]</scope>
    <source>
        <strain evidence="1 2">DSM 16392</strain>
    </source>
</reference>
<keyword evidence="2" id="KW-1185">Reference proteome</keyword>
<organism evidence="1 2">
    <name type="scientific">Pseudovibrio ascidiaceicola</name>
    <dbReference type="NCBI Taxonomy" id="285279"/>
    <lineage>
        <taxon>Bacteria</taxon>
        <taxon>Pseudomonadati</taxon>
        <taxon>Pseudomonadota</taxon>
        <taxon>Alphaproteobacteria</taxon>
        <taxon>Hyphomicrobiales</taxon>
        <taxon>Stappiaceae</taxon>
        <taxon>Pseudovibrio</taxon>
    </lineage>
</organism>
<comment type="caution">
    <text evidence="1">The sequence shown here is derived from an EMBL/GenBank/DDBJ whole genome shotgun (WGS) entry which is preliminary data.</text>
</comment>